<dbReference type="Gene3D" id="3.40.630.30">
    <property type="match status" value="1"/>
</dbReference>
<feature type="domain" description="N-acetyltransferase" evidence="3">
    <location>
        <begin position="1"/>
        <end position="141"/>
    </location>
</feature>
<evidence type="ECO:0000256" key="1">
    <source>
        <dbReference type="ARBA" id="ARBA00009623"/>
    </source>
</evidence>
<proteinExistence type="inferred from homology"/>
<gene>
    <name evidence="4" type="ORF">HHH54_07175</name>
</gene>
<evidence type="ECO:0000313" key="4">
    <source>
        <dbReference type="EMBL" id="MBI5975384.1"/>
    </source>
</evidence>
<dbReference type="PANTHER" id="PTHR13355:SF11">
    <property type="entry name" value="GLUCOSAMINE 6-PHOSPHATE N-ACETYLTRANSFERASE"/>
    <property type="match status" value="1"/>
</dbReference>
<dbReference type="RefSeq" id="WP_198618162.1">
    <property type="nucleotide sequence ID" value="NZ_JABANU010000016.1"/>
</dbReference>
<comment type="caution">
    <text evidence="4">The sequence shown here is derived from an EMBL/GenBank/DDBJ whole genome shotgun (WGS) entry which is preliminary data.</text>
</comment>
<evidence type="ECO:0000256" key="2">
    <source>
        <dbReference type="ARBA" id="ARBA00029740"/>
    </source>
</evidence>
<protein>
    <recommendedName>
        <fullName evidence="2">GCN5-related N-acetyltransferase</fullName>
    </recommendedName>
</protein>
<dbReference type="PROSITE" id="PS51186">
    <property type="entry name" value="GNAT"/>
    <property type="match status" value="1"/>
</dbReference>
<sequence length="145" mass="16674">MFKTGQDENIYKDALYVREKVFVDEQGVSQEDEIDQFEHTAQYIVGYDNNHQPIATARYRIVDGIVKVERVAVLSSMRGQNIGQALMNTLEADALQNGYHHFKLGAQIHAIPFYEKLGYYKYGDLFMDAGIEHYNMEKIINSDNS</sequence>
<organism evidence="4 5">
    <name type="scientific">Staphylococcus canis</name>
    <dbReference type="NCBI Taxonomy" id="2724942"/>
    <lineage>
        <taxon>Bacteria</taxon>
        <taxon>Bacillati</taxon>
        <taxon>Bacillota</taxon>
        <taxon>Bacilli</taxon>
        <taxon>Bacillales</taxon>
        <taxon>Staphylococcaceae</taxon>
        <taxon>Staphylococcus</taxon>
    </lineage>
</organism>
<dbReference type="Proteomes" id="UP000751852">
    <property type="component" value="Unassembled WGS sequence"/>
</dbReference>
<evidence type="ECO:0000313" key="5">
    <source>
        <dbReference type="Proteomes" id="UP000751852"/>
    </source>
</evidence>
<dbReference type="EMBL" id="JABANU010000016">
    <property type="protein sequence ID" value="MBI5975384.1"/>
    <property type="molecule type" value="Genomic_DNA"/>
</dbReference>
<accession>A0ABS0T9H3</accession>
<dbReference type="InterPro" id="IPR000182">
    <property type="entry name" value="GNAT_dom"/>
</dbReference>
<dbReference type="InterPro" id="IPR039143">
    <property type="entry name" value="GNPNAT1-like"/>
</dbReference>
<name>A0ABS0T9H3_9STAP</name>
<dbReference type="InterPro" id="IPR016181">
    <property type="entry name" value="Acyl_CoA_acyltransferase"/>
</dbReference>
<reference evidence="4 5" key="1">
    <citation type="submission" date="2020-04" db="EMBL/GenBank/DDBJ databases">
        <title>Staphylococcus species from domestic dog.</title>
        <authorList>
            <person name="Paterson G.K."/>
        </authorList>
    </citation>
    <scope>NUCLEOTIDE SEQUENCE [LARGE SCALE GENOMIC DNA]</scope>
    <source>
        <strain evidence="4 5">H16/1A</strain>
    </source>
</reference>
<dbReference type="CDD" id="cd04301">
    <property type="entry name" value="NAT_SF"/>
    <property type="match status" value="1"/>
</dbReference>
<evidence type="ECO:0000259" key="3">
    <source>
        <dbReference type="PROSITE" id="PS51186"/>
    </source>
</evidence>
<comment type="similarity">
    <text evidence="1">Belongs to the UPF0039 (ElaA) family.</text>
</comment>
<dbReference type="SUPFAM" id="SSF55729">
    <property type="entry name" value="Acyl-CoA N-acyltransferases (Nat)"/>
    <property type="match status" value="1"/>
</dbReference>
<keyword evidence="5" id="KW-1185">Reference proteome</keyword>
<dbReference type="Pfam" id="PF13673">
    <property type="entry name" value="Acetyltransf_10"/>
    <property type="match status" value="1"/>
</dbReference>
<dbReference type="PANTHER" id="PTHR13355">
    <property type="entry name" value="GLUCOSAMINE 6-PHOSPHATE N-ACETYLTRANSFERASE"/>
    <property type="match status" value="1"/>
</dbReference>